<dbReference type="EMBL" id="CAJJDM010000045">
    <property type="protein sequence ID" value="CAD8070035.1"/>
    <property type="molecule type" value="Genomic_DNA"/>
</dbReference>
<dbReference type="FunFam" id="1.10.8.270:FF:000028">
    <property type="entry name" value="TBC domain containing protein"/>
    <property type="match status" value="1"/>
</dbReference>
<reference evidence="2" key="1">
    <citation type="submission" date="2021-01" db="EMBL/GenBank/DDBJ databases">
        <authorList>
            <consortium name="Genoscope - CEA"/>
            <person name="William W."/>
        </authorList>
    </citation>
    <scope>NUCLEOTIDE SEQUENCE</scope>
</reference>
<dbReference type="PANTHER" id="PTHR22957">
    <property type="entry name" value="TBC1 DOMAIN FAMILY MEMBER GTPASE-ACTIVATING PROTEIN"/>
    <property type="match status" value="1"/>
</dbReference>
<feature type="domain" description="Rab-GAP TBC" evidence="1">
    <location>
        <begin position="58"/>
        <end position="291"/>
    </location>
</feature>
<gene>
    <name evidence="2" type="ORF">PPRIM_AZ9-3.1.T0450026</name>
</gene>
<dbReference type="InterPro" id="IPR000195">
    <property type="entry name" value="Rab-GAP-TBC_dom"/>
</dbReference>
<evidence type="ECO:0000313" key="2">
    <source>
        <dbReference type="EMBL" id="CAD8070035.1"/>
    </source>
</evidence>
<dbReference type="SMART" id="SM00164">
    <property type="entry name" value="TBC"/>
    <property type="match status" value="1"/>
</dbReference>
<protein>
    <recommendedName>
        <fullName evidence="1">Rab-GAP TBC domain-containing protein</fullName>
    </recommendedName>
</protein>
<dbReference type="PROSITE" id="PS50086">
    <property type="entry name" value="TBC_RABGAP"/>
    <property type="match status" value="1"/>
</dbReference>
<sequence>MLSIQKVNIASLYNRNEEYKSCNRETDREDGSKIQKFKDILHQNIIPINELLHLAWSGVPSELRSTVWRLLLKYQSPNRDANFAIIERKRSMYYEMCDIYFAKNQQYDEREKKILKQISEDVKRTIPDSAIFRNPQIQILLERILFIWNIRNPACGYVQGMNDIVSPFLVVFLSDYIDIDTTKLQFTNEKQLDHLDQRLIKQVEADSYWCLCKLLESVLDNYTNSQPGLVRFYNKFKEILSALDKKLYEHLTTSLSMELYSFIFKWSTCMLLRMFQFEVGLRLFDTLLAEEQNYFELCLFIIISILMKFSLKIQKLQYDEIMILLEKLPTREWSESDLSLCLSEAYAYQKIFSKK</sequence>
<proteinExistence type="predicted"/>
<dbReference type="OMA" id="HIERHEV"/>
<keyword evidence="3" id="KW-1185">Reference proteome</keyword>
<dbReference type="Pfam" id="PF00566">
    <property type="entry name" value="RabGAP-TBC"/>
    <property type="match status" value="1"/>
</dbReference>
<evidence type="ECO:0000259" key="1">
    <source>
        <dbReference type="PROSITE" id="PS50086"/>
    </source>
</evidence>
<comment type="caution">
    <text evidence="2">The sequence shown here is derived from an EMBL/GenBank/DDBJ whole genome shotgun (WGS) entry which is preliminary data.</text>
</comment>
<dbReference type="Proteomes" id="UP000688137">
    <property type="component" value="Unassembled WGS sequence"/>
</dbReference>
<dbReference type="PANTHER" id="PTHR22957:SF26">
    <property type="entry name" value="LD44506P"/>
    <property type="match status" value="1"/>
</dbReference>
<name>A0A8S1LVK3_PARPR</name>
<accession>A0A8S1LVK3</accession>
<dbReference type="GO" id="GO:0005096">
    <property type="term" value="F:GTPase activator activity"/>
    <property type="evidence" value="ECO:0007669"/>
    <property type="project" value="TreeGrafter"/>
</dbReference>
<organism evidence="2 3">
    <name type="scientific">Paramecium primaurelia</name>
    <dbReference type="NCBI Taxonomy" id="5886"/>
    <lineage>
        <taxon>Eukaryota</taxon>
        <taxon>Sar</taxon>
        <taxon>Alveolata</taxon>
        <taxon>Ciliophora</taxon>
        <taxon>Intramacronucleata</taxon>
        <taxon>Oligohymenophorea</taxon>
        <taxon>Peniculida</taxon>
        <taxon>Parameciidae</taxon>
        <taxon>Paramecium</taxon>
    </lineage>
</organism>
<dbReference type="AlphaFoldDB" id="A0A8S1LVK3"/>
<evidence type="ECO:0000313" key="3">
    <source>
        <dbReference type="Proteomes" id="UP000688137"/>
    </source>
</evidence>